<evidence type="ECO:0000313" key="3">
    <source>
        <dbReference type="Proteomes" id="UP000315369"/>
    </source>
</evidence>
<organism evidence="2 3">
    <name type="scientific">Myxococcus llanfairpwllgwyngyllgogerychwyrndrobwllllantysiliogogogochensis</name>
    <dbReference type="NCBI Taxonomy" id="2590453"/>
    <lineage>
        <taxon>Bacteria</taxon>
        <taxon>Pseudomonadati</taxon>
        <taxon>Myxococcota</taxon>
        <taxon>Myxococcia</taxon>
        <taxon>Myxococcales</taxon>
        <taxon>Cystobacterineae</taxon>
        <taxon>Myxococcaceae</taxon>
        <taxon>Myxococcus</taxon>
    </lineage>
</organism>
<keyword evidence="1" id="KW-1133">Transmembrane helix</keyword>
<accession>A0A540WKB1</accession>
<feature type="transmembrane region" description="Helical" evidence="1">
    <location>
        <begin position="49"/>
        <end position="74"/>
    </location>
</feature>
<dbReference type="OrthoDB" id="5382574at2"/>
<reference evidence="2 3" key="1">
    <citation type="submission" date="2019-06" db="EMBL/GenBank/DDBJ databases">
        <authorList>
            <person name="Livingstone P."/>
            <person name="Whitworth D."/>
        </authorList>
    </citation>
    <scope>NUCLEOTIDE SEQUENCE [LARGE SCALE GENOMIC DNA]</scope>
    <source>
        <strain evidence="2 3">AM401</strain>
    </source>
</reference>
<sequence>MHVGSEQTERGLAALVGRMADSFSRLVTQHLQLARLELAEDLKATGMNVAMIAAFVPFILVGYAFACGALAAVLSAYLGWAGALGAVSLLNLVAGGGGIAWALQRLKARRMMDDTADELTRSMAALSTPAPVPVGNPLLKESSNGR</sequence>
<name>A0A540WKB1_9BACT</name>
<proteinExistence type="predicted"/>
<dbReference type="EMBL" id="VIFM01000345">
    <property type="protein sequence ID" value="TQF09438.1"/>
    <property type="molecule type" value="Genomic_DNA"/>
</dbReference>
<dbReference type="InterPro" id="IPR009937">
    <property type="entry name" value="Phage_holin_3_6"/>
</dbReference>
<evidence type="ECO:0000256" key="1">
    <source>
        <dbReference type="SAM" id="Phobius"/>
    </source>
</evidence>
<comment type="caution">
    <text evidence="2">The sequence shown here is derived from an EMBL/GenBank/DDBJ whole genome shotgun (WGS) entry which is preliminary data.</text>
</comment>
<keyword evidence="1" id="KW-0812">Transmembrane</keyword>
<gene>
    <name evidence="2" type="ORF">FJV41_44590</name>
</gene>
<keyword evidence="3" id="KW-1185">Reference proteome</keyword>
<feature type="transmembrane region" description="Helical" evidence="1">
    <location>
        <begin position="80"/>
        <end position="103"/>
    </location>
</feature>
<dbReference type="Proteomes" id="UP000315369">
    <property type="component" value="Unassembled WGS sequence"/>
</dbReference>
<dbReference type="RefSeq" id="WP_141648730.1">
    <property type="nucleotide sequence ID" value="NZ_VIFM01000345.1"/>
</dbReference>
<evidence type="ECO:0000313" key="2">
    <source>
        <dbReference type="EMBL" id="TQF09438.1"/>
    </source>
</evidence>
<keyword evidence="1" id="KW-0472">Membrane</keyword>
<dbReference type="AlphaFoldDB" id="A0A540WKB1"/>
<dbReference type="Pfam" id="PF07332">
    <property type="entry name" value="Phage_holin_3_6"/>
    <property type="match status" value="1"/>
</dbReference>
<protein>
    <submittedName>
        <fullName evidence="2">Phage holin family protein</fullName>
    </submittedName>
</protein>